<reference evidence="2" key="1">
    <citation type="submission" date="2016-10" db="EMBL/GenBank/DDBJ databases">
        <authorList>
            <person name="Varghese N."/>
            <person name="Submissions S."/>
        </authorList>
    </citation>
    <scope>NUCLEOTIDE SEQUENCE [LARGE SCALE GENOMIC DNA]</scope>
    <source>
        <strain evidence="2">DSM 44544</strain>
    </source>
</reference>
<proteinExistence type="predicted"/>
<dbReference type="Proteomes" id="UP000199622">
    <property type="component" value="Unassembled WGS sequence"/>
</dbReference>
<dbReference type="STRING" id="208445.SAMN04489727_2064"/>
<keyword evidence="2" id="KW-1185">Reference proteome</keyword>
<dbReference type="RefSeq" id="WP_091305671.1">
    <property type="nucleotide sequence ID" value="NZ_FNSO01000003.1"/>
</dbReference>
<dbReference type="OrthoDB" id="7876709at2"/>
<gene>
    <name evidence="1" type="ORF">SAMN04489727_2064</name>
</gene>
<evidence type="ECO:0000313" key="2">
    <source>
        <dbReference type="Proteomes" id="UP000199622"/>
    </source>
</evidence>
<sequence>MTNYTDFPDLANVYLEDSFVLAIDETPTSLTFRLEAVLTSSHPRYHAPRPDEAHCYADAVLTIAEATKIEWVTRSSPTSRDATGEEDLGNIDSLQRHDNHYEIAGDWGHVRIYSSAAPNFTLTSEATNPSDPHGNTTA</sequence>
<protein>
    <submittedName>
        <fullName evidence="1">Uncharacterized protein</fullName>
    </submittedName>
</protein>
<evidence type="ECO:0000313" key="1">
    <source>
        <dbReference type="EMBL" id="SEB47828.1"/>
    </source>
</evidence>
<accession>A0A1H4JQ02</accession>
<name>A0A1H4JQ02_9PSEU</name>
<organism evidence="1 2">
    <name type="scientific">Amycolatopsis tolypomycina</name>
    <dbReference type="NCBI Taxonomy" id="208445"/>
    <lineage>
        <taxon>Bacteria</taxon>
        <taxon>Bacillati</taxon>
        <taxon>Actinomycetota</taxon>
        <taxon>Actinomycetes</taxon>
        <taxon>Pseudonocardiales</taxon>
        <taxon>Pseudonocardiaceae</taxon>
        <taxon>Amycolatopsis</taxon>
    </lineage>
</organism>
<dbReference type="EMBL" id="FNSO01000003">
    <property type="protein sequence ID" value="SEB47828.1"/>
    <property type="molecule type" value="Genomic_DNA"/>
</dbReference>
<dbReference type="AlphaFoldDB" id="A0A1H4JQ02"/>